<feature type="compositionally biased region" description="Acidic residues" evidence="1">
    <location>
        <begin position="330"/>
        <end position="340"/>
    </location>
</feature>
<feature type="region of interest" description="Disordered" evidence="1">
    <location>
        <begin position="1"/>
        <end position="89"/>
    </location>
</feature>
<dbReference type="AlphaFoldDB" id="A0AAF1BMV5"/>
<name>A0AAF1BMV5_9TREE</name>
<dbReference type="GeneID" id="87804017"/>
<evidence type="ECO:0000256" key="1">
    <source>
        <dbReference type="SAM" id="MobiDB-lite"/>
    </source>
</evidence>
<evidence type="ECO:0000313" key="3">
    <source>
        <dbReference type="Proteomes" id="UP000827549"/>
    </source>
</evidence>
<reference evidence="2" key="1">
    <citation type="submission" date="2023-10" db="EMBL/GenBank/DDBJ databases">
        <authorList>
            <person name="Noh H."/>
        </authorList>
    </citation>
    <scope>NUCLEOTIDE SEQUENCE</scope>
    <source>
        <strain evidence="2">DUCC4014</strain>
    </source>
</reference>
<feature type="region of interest" description="Disordered" evidence="1">
    <location>
        <begin position="290"/>
        <end position="384"/>
    </location>
</feature>
<feature type="compositionally biased region" description="Basic and acidic residues" evidence="1">
    <location>
        <begin position="68"/>
        <end position="87"/>
    </location>
</feature>
<gene>
    <name evidence="2" type="ORF">LOC62_01G000759</name>
</gene>
<dbReference type="EMBL" id="CP086714">
    <property type="protein sequence ID" value="WOO77173.1"/>
    <property type="molecule type" value="Genomic_DNA"/>
</dbReference>
<dbReference type="Proteomes" id="UP000827549">
    <property type="component" value="Chromosome 1"/>
</dbReference>
<feature type="region of interest" description="Disordered" evidence="1">
    <location>
        <begin position="121"/>
        <end position="155"/>
    </location>
</feature>
<evidence type="ECO:0000313" key="2">
    <source>
        <dbReference type="EMBL" id="WOO77173.1"/>
    </source>
</evidence>
<feature type="region of interest" description="Disordered" evidence="1">
    <location>
        <begin position="198"/>
        <end position="270"/>
    </location>
</feature>
<dbReference type="RefSeq" id="XP_062623205.1">
    <property type="nucleotide sequence ID" value="XM_062767221.1"/>
</dbReference>
<protein>
    <submittedName>
        <fullName evidence="2">Uncharacterized protein</fullName>
    </submittedName>
</protein>
<feature type="compositionally biased region" description="Basic and acidic residues" evidence="1">
    <location>
        <begin position="206"/>
        <end position="225"/>
    </location>
</feature>
<organism evidence="2 3">
    <name type="scientific">Vanrija pseudolonga</name>
    <dbReference type="NCBI Taxonomy" id="143232"/>
    <lineage>
        <taxon>Eukaryota</taxon>
        <taxon>Fungi</taxon>
        <taxon>Dikarya</taxon>
        <taxon>Basidiomycota</taxon>
        <taxon>Agaricomycotina</taxon>
        <taxon>Tremellomycetes</taxon>
        <taxon>Trichosporonales</taxon>
        <taxon>Trichosporonaceae</taxon>
        <taxon>Vanrija</taxon>
    </lineage>
</organism>
<feature type="compositionally biased region" description="Low complexity" evidence="1">
    <location>
        <begin position="349"/>
        <end position="360"/>
    </location>
</feature>
<keyword evidence="3" id="KW-1185">Reference proteome</keyword>
<feature type="compositionally biased region" description="Basic and acidic residues" evidence="1">
    <location>
        <begin position="290"/>
        <end position="301"/>
    </location>
</feature>
<proteinExistence type="predicted"/>
<feature type="compositionally biased region" description="Low complexity" evidence="1">
    <location>
        <begin position="34"/>
        <end position="43"/>
    </location>
</feature>
<sequence>MSASPTPSEVATPAEEDQASRPQNAEYSPPSPPASSLHLGSGSEPARSVSPVTSTDADEPQPTFDMPLDAKEYPSFDAPTADHDRQPSIEACLESLEAQAAASPAVVMEALAEVVEVEAVPTPAEPAPTTPRPDNASTRQVSVEHSDEVIEVDEPQPVSVALEGENVTGEEAPESPKAAVEEVEGVAPVSVDVNVVPDQDSVEEVADPRHAILEDESEPEPRREDIEVETPQERVAVPSPSPPSVVEPQSESTVYETPVSESTSYEEPQVFEPPHASMKLEFLLAPVDEPIRTPETPRRPLVDVYPQPSPSVPSVVMEEATPSPHHSEAESDMDVDDEWDAPTPPAMRTGPEPGSSGGTPLITPNLEAEHTGFPTTDDYGPVNAYLEAENGDDYTPLGTPLADETEIIVAPVAKSRRTLRSSDRERDDWLEAMGNSVAEFAKHTLAARAARRNELDVDSVGLHVPPPNRVILVDSHHPDESAERFRFHPSLQVPTDKFYSRVQRLQDQSTDLIVTWEYDLGFKKYGPYSP</sequence>
<accession>A0AAF1BMV5</accession>